<keyword evidence="2" id="KW-0732">Signal</keyword>
<evidence type="ECO:0000313" key="3">
    <source>
        <dbReference type="EMBL" id="KJS62641.1"/>
    </source>
</evidence>
<dbReference type="EMBL" id="JZKH01000010">
    <property type="protein sequence ID" value="KJS62641.1"/>
    <property type="molecule type" value="Genomic_DNA"/>
</dbReference>
<name>A0A0F2TJF6_STRR3</name>
<feature type="region of interest" description="Disordered" evidence="1">
    <location>
        <begin position="58"/>
        <end position="83"/>
    </location>
</feature>
<keyword evidence="4" id="KW-1185">Reference proteome</keyword>
<evidence type="ECO:0000313" key="4">
    <source>
        <dbReference type="Proteomes" id="UP000033699"/>
    </source>
</evidence>
<feature type="chain" id="PRO_5002459952" evidence="2">
    <location>
        <begin position="30"/>
        <end position="83"/>
    </location>
</feature>
<evidence type="ECO:0000256" key="2">
    <source>
        <dbReference type="SAM" id="SignalP"/>
    </source>
</evidence>
<reference evidence="3 4" key="1">
    <citation type="submission" date="2015-02" db="EMBL/GenBank/DDBJ databases">
        <authorList>
            <person name="Ju K.-S."/>
            <person name="Doroghazi J.R."/>
            <person name="Metcalf W."/>
        </authorList>
    </citation>
    <scope>NUCLEOTIDE SEQUENCE [LARGE SCALE GENOMIC DNA]</scope>
    <source>
        <strain evidence="3 4">ATCC 31215</strain>
    </source>
</reference>
<gene>
    <name evidence="3" type="ORF">VM95_07565</name>
</gene>
<evidence type="ECO:0000256" key="1">
    <source>
        <dbReference type="SAM" id="MobiDB-lite"/>
    </source>
</evidence>
<dbReference type="RefSeq" id="WP_045693271.1">
    <property type="nucleotide sequence ID" value="NZ_JZKH01000010.1"/>
</dbReference>
<dbReference type="PATRIC" id="fig|359131.3.peg.7769"/>
<protein>
    <submittedName>
        <fullName evidence="3">Uncharacterized protein</fullName>
    </submittedName>
</protein>
<dbReference type="Proteomes" id="UP000033699">
    <property type="component" value="Unassembled WGS sequence"/>
</dbReference>
<feature type="signal peptide" evidence="2">
    <location>
        <begin position="1"/>
        <end position="29"/>
    </location>
</feature>
<dbReference type="OrthoDB" id="4330431at2"/>
<accession>A0A0F2TJF6</accession>
<sequence length="83" mass="8294">MTTTLRARAALAAAVTAVIALAAATPAAAAPDRLRDVTAEQCRAAGGQVQGSGYCVGGEGEDAWGQPIDGQGVNPNPRPGYED</sequence>
<organism evidence="3 4">
    <name type="scientific">Streptomyces rubellomurinus (strain ATCC 31215)</name>
    <dbReference type="NCBI Taxonomy" id="359131"/>
    <lineage>
        <taxon>Bacteria</taxon>
        <taxon>Bacillati</taxon>
        <taxon>Actinomycetota</taxon>
        <taxon>Actinomycetes</taxon>
        <taxon>Kitasatosporales</taxon>
        <taxon>Streptomycetaceae</taxon>
        <taxon>Streptomyces</taxon>
    </lineage>
</organism>
<dbReference type="AlphaFoldDB" id="A0A0F2TJF6"/>
<comment type="caution">
    <text evidence="3">The sequence shown here is derived from an EMBL/GenBank/DDBJ whole genome shotgun (WGS) entry which is preliminary data.</text>
</comment>
<proteinExistence type="predicted"/>